<dbReference type="CDD" id="cd04301">
    <property type="entry name" value="NAT_SF"/>
    <property type="match status" value="1"/>
</dbReference>
<evidence type="ECO:0000256" key="1">
    <source>
        <dbReference type="ARBA" id="ARBA00022679"/>
    </source>
</evidence>
<dbReference type="InterPro" id="IPR050769">
    <property type="entry name" value="NAT_camello-type"/>
</dbReference>
<dbReference type="PROSITE" id="PS51186">
    <property type="entry name" value="GNAT"/>
    <property type="match status" value="1"/>
</dbReference>
<name>A0A1D2MMW6_ORCCI</name>
<dbReference type="InterPro" id="IPR000182">
    <property type="entry name" value="GNAT_dom"/>
</dbReference>
<reference evidence="4 5" key="1">
    <citation type="journal article" date="2016" name="Genome Biol. Evol.">
        <title>Gene Family Evolution Reflects Adaptation to Soil Environmental Stressors in the Genome of the Collembolan Orchesella cincta.</title>
        <authorList>
            <person name="Faddeeva-Vakhrusheva A."/>
            <person name="Derks M.F."/>
            <person name="Anvar S.Y."/>
            <person name="Agamennone V."/>
            <person name="Suring W."/>
            <person name="Smit S."/>
            <person name="van Straalen N.M."/>
            <person name="Roelofs D."/>
        </authorList>
    </citation>
    <scope>NUCLEOTIDE SEQUENCE [LARGE SCALE GENOMIC DNA]</scope>
    <source>
        <tissue evidence="4">Mixed pool</tissue>
    </source>
</reference>
<evidence type="ECO:0000313" key="4">
    <source>
        <dbReference type="EMBL" id="ODM94367.1"/>
    </source>
</evidence>
<comment type="caution">
    <text evidence="4">The sequence shown here is derived from an EMBL/GenBank/DDBJ whole genome shotgun (WGS) entry which is preliminary data.</text>
</comment>
<dbReference type="Proteomes" id="UP000094527">
    <property type="component" value="Unassembled WGS sequence"/>
</dbReference>
<dbReference type="SUPFAM" id="SSF55729">
    <property type="entry name" value="Acyl-CoA N-acyltransferases (Nat)"/>
    <property type="match status" value="1"/>
</dbReference>
<dbReference type="PANTHER" id="PTHR13947">
    <property type="entry name" value="GNAT FAMILY N-ACETYLTRANSFERASE"/>
    <property type="match status" value="1"/>
</dbReference>
<feature type="transmembrane region" description="Helical" evidence="2">
    <location>
        <begin position="67"/>
        <end position="87"/>
    </location>
</feature>
<dbReference type="InterPro" id="IPR016181">
    <property type="entry name" value="Acyl_CoA_acyltransferase"/>
</dbReference>
<dbReference type="OrthoDB" id="41532at2759"/>
<keyword evidence="2" id="KW-1133">Transmembrane helix</keyword>
<dbReference type="GO" id="GO:0008080">
    <property type="term" value="F:N-acetyltransferase activity"/>
    <property type="evidence" value="ECO:0007669"/>
    <property type="project" value="InterPro"/>
</dbReference>
<keyword evidence="2" id="KW-0472">Membrane</keyword>
<proteinExistence type="predicted"/>
<evidence type="ECO:0000256" key="2">
    <source>
        <dbReference type="SAM" id="Phobius"/>
    </source>
</evidence>
<dbReference type="EMBL" id="LJIJ01000816">
    <property type="protein sequence ID" value="ODM94367.1"/>
    <property type="molecule type" value="Genomic_DNA"/>
</dbReference>
<dbReference type="PANTHER" id="PTHR13947:SF37">
    <property type="entry name" value="LD18367P"/>
    <property type="match status" value="1"/>
</dbReference>
<dbReference type="AlphaFoldDB" id="A0A1D2MMW6"/>
<evidence type="ECO:0000313" key="5">
    <source>
        <dbReference type="Proteomes" id="UP000094527"/>
    </source>
</evidence>
<dbReference type="Gene3D" id="3.40.630.30">
    <property type="match status" value="1"/>
</dbReference>
<gene>
    <name evidence="4" type="ORF">Ocin01_12309</name>
</gene>
<keyword evidence="1 4" id="KW-0808">Transferase</keyword>
<keyword evidence="2" id="KW-0812">Transmembrane</keyword>
<sequence>MESPIIVIRPIREEDCLAAKRVVFEGTLEPVNRFFFKSIFRETCAQAMVMVAALLYIVVGVKFQYCFLAIPIVIITTYVGVWTAHYYKAKYLHHDMKDIMKTYMSTDKNTCFFVAEALYSPENKNRIPAFVSDIEFNKMNWNGFYTSSPDISKQIVGTIAIARYKSSSVIAWLRRTAVKKEWRKKGVGSQLVDAVIRFCSQKGFVGIELVTTECHDSAKVLYEKKKFDTMAFYHKKLLNYTGLYITMYVMHYKTAPYSKTSMES</sequence>
<feature type="domain" description="N-acetyltransferase" evidence="3">
    <location>
        <begin position="98"/>
        <end position="255"/>
    </location>
</feature>
<feature type="transmembrane region" description="Helical" evidence="2">
    <location>
        <begin position="43"/>
        <end position="61"/>
    </location>
</feature>
<evidence type="ECO:0000259" key="3">
    <source>
        <dbReference type="PROSITE" id="PS51186"/>
    </source>
</evidence>
<dbReference type="Pfam" id="PF13508">
    <property type="entry name" value="Acetyltransf_7"/>
    <property type="match status" value="1"/>
</dbReference>
<dbReference type="OMA" id="TYFSFYA"/>
<protein>
    <submittedName>
        <fullName evidence="4">Putative N-acetyltransferase camello</fullName>
    </submittedName>
</protein>
<organism evidence="4 5">
    <name type="scientific">Orchesella cincta</name>
    <name type="common">Springtail</name>
    <name type="synonym">Podura cincta</name>
    <dbReference type="NCBI Taxonomy" id="48709"/>
    <lineage>
        <taxon>Eukaryota</taxon>
        <taxon>Metazoa</taxon>
        <taxon>Ecdysozoa</taxon>
        <taxon>Arthropoda</taxon>
        <taxon>Hexapoda</taxon>
        <taxon>Collembola</taxon>
        <taxon>Entomobryomorpha</taxon>
        <taxon>Entomobryoidea</taxon>
        <taxon>Orchesellidae</taxon>
        <taxon>Orchesellinae</taxon>
        <taxon>Orchesella</taxon>
    </lineage>
</organism>
<accession>A0A1D2MMW6</accession>
<keyword evidence="5" id="KW-1185">Reference proteome</keyword>